<keyword evidence="8 13" id="KW-0798">TonB box</keyword>
<dbReference type="InterPro" id="IPR039426">
    <property type="entry name" value="TonB-dep_rcpt-like"/>
</dbReference>
<dbReference type="GO" id="GO:0009279">
    <property type="term" value="C:cell outer membrane"/>
    <property type="evidence" value="ECO:0007669"/>
    <property type="project" value="UniProtKB-SubCell"/>
</dbReference>
<evidence type="ECO:0000256" key="12">
    <source>
        <dbReference type="PROSITE-ProRule" id="PRU01360"/>
    </source>
</evidence>
<proteinExistence type="inferred from homology"/>
<dbReference type="PANTHER" id="PTHR30069">
    <property type="entry name" value="TONB-DEPENDENT OUTER MEMBRANE RECEPTOR"/>
    <property type="match status" value="1"/>
</dbReference>
<dbReference type="GO" id="GO:0015344">
    <property type="term" value="F:siderophore uptake transmembrane transporter activity"/>
    <property type="evidence" value="ECO:0007669"/>
    <property type="project" value="TreeGrafter"/>
</dbReference>
<keyword evidence="5 12" id="KW-0812">Transmembrane</keyword>
<keyword evidence="3 12" id="KW-0813">Transport</keyword>
<dbReference type="PANTHER" id="PTHR30069:SF53">
    <property type="entry name" value="COLICIN I RECEPTOR-RELATED"/>
    <property type="match status" value="1"/>
</dbReference>
<dbReference type="Proteomes" id="UP000285190">
    <property type="component" value="Unassembled WGS sequence"/>
</dbReference>
<evidence type="ECO:0000256" key="4">
    <source>
        <dbReference type="ARBA" id="ARBA00022452"/>
    </source>
</evidence>
<dbReference type="AlphaFoldDB" id="A0A418WYX6"/>
<dbReference type="GO" id="GO:0044718">
    <property type="term" value="P:siderophore transmembrane transport"/>
    <property type="evidence" value="ECO:0007669"/>
    <property type="project" value="TreeGrafter"/>
</dbReference>
<comment type="subcellular location">
    <subcellularLocation>
        <location evidence="1 12">Cell outer membrane</location>
        <topology evidence="1 12">Multi-pass membrane protein</topology>
    </subcellularLocation>
</comment>
<dbReference type="Pfam" id="PF00593">
    <property type="entry name" value="TonB_dep_Rec_b-barrel"/>
    <property type="match status" value="1"/>
</dbReference>
<evidence type="ECO:0000313" key="17">
    <source>
        <dbReference type="Proteomes" id="UP000285190"/>
    </source>
</evidence>
<dbReference type="Gene3D" id="2.170.130.10">
    <property type="entry name" value="TonB-dependent receptor, plug domain"/>
    <property type="match status" value="1"/>
</dbReference>
<keyword evidence="10 16" id="KW-0675">Receptor</keyword>
<dbReference type="InterPro" id="IPR000531">
    <property type="entry name" value="Beta-barrel_TonB"/>
</dbReference>
<name>A0A418WYX6_9BURK</name>
<keyword evidence="4 12" id="KW-1134">Transmembrane beta strand</keyword>
<keyword evidence="6" id="KW-0732">Signal</keyword>
<evidence type="ECO:0000256" key="11">
    <source>
        <dbReference type="ARBA" id="ARBA00023237"/>
    </source>
</evidence>
<gene>
    <name evidence="16" type="ORF">D3870_04905</name>
</gene>
<evidence type="ECO:0000256" key="8">
    <source>
        <dbReference type="ARBA" id="ARBA00023077"/>
    </source>
</evidence>
<keyword evidence="17" id="KW-1185">Reference proteome</keyword>
<evidence type="ECO:0000259" key="15">
    <source>
        <dbReference type="Pfam" id="PF07715"/>
    </source>
</evidence>
<evidence type="ECO:0000256" key="10">
    <source>
        <dbReference type="ARBA" id="ARBA00023170"/>
    </source>
</evidence>
<dbReference type="PROSITE" id="PS52016">
    <property type="entry name" value="TONB_DEPENDENT_REC_3"/>
    <property type="match status" value="1"/>
</dbReference>
<dbReference type="EMBL" id="QYUN01000002">
    <property type="protein sequence ID" value="RJG05449.1"/>
    <property type="molecule type" value="Genomic_DNA"/>
</dbReference>
<reference evidence="16 17" key="1">
    <citation type="submission" date="2018-09" db="EMBL/GenBank/DDBJ databases">
        <authorList>
            <person name="Zhu H."/>
        </authorList>
    </citation>
    <scope>NUCLEOTIDE SEQUENCE [LARGE SCALE GENOMIC DNA]</scope>
    <source>
        <strain evidence="16 17">K2R10-39</strain>
    </source>
</reference>
<sequence length="816" mass="89769">MISTGALLRSVLRIMADRFRDGESASTRKYVVPRDALSRKNFPFWRKTMHTFNKNIFTPRRSLLAASLSSVFAASALAQGVATDKALEPVVVTGTRSPLDPNLPTTTETRTADQLREQNFVNVEDALKYMPATTIRKRYIGDRNSLIGGRSFSELQAPRGLVYADGYLLSQFLGQFNAPRWNVVAPEELERIDELYGPFSALYPGNSIGTTVVMTTRQPQKFEGSARVQYFTQDLDDAGFSGTYRGNQESLWLGDKIGGWNYTISANRLKNRSQPMQYVTLQTPSTAPGTAIPVTGVFATLDPTGKPWLLAGPAGNSGGIEDNTQEQVKLKMGYDFSPTLYGEALYVYWRNEGKRSGASILRDAAGNPVYAGLVSIDGVRYSIPASAYSPQNVEEGHGMFGLQLKTKNRTGWNASAVATIYDISTDLTRSSTTPPPAANAGGAGTYADNSGTGWKTLDLQTTYTPGKDEAHALAFGYHINRYDLRNLTFNADDWLNGGPTTKLSTFLGKTSLQALFAQDTWKLSPQWLTTLGVRYEQWRAMDGRRDSATASVAYPGRSESAWSPKASVSWLPGGDMVVKASIGKGVRFPTVAELFQGTIVGNTLVNNDPNLRPERSLAKELTMEKGFEFGATSGSLRASVFEDDVRDTILSQTNTLIFPNVTNVQNIDRVRTRGVELSGTANDVGIKGFDLTGNITYAHAVTLENTNNPATVGRNWVRVPRVRANLIGSWRPNEQWTTSLAVRHSGRQYNTLDNSDINPNTYGGTSTYTVWDAKATWRFTKQIDASFGVNNLTNRKYYVFHPYPGRTFVGELHASF</sequence>
<keyword evidence="11 12" id="KW-0998">Cell outer membrane</keyword>
<evidence type="ECO:0000256" key="5">
    <source>
        <dbReference type="ARBA" id="ARBA00022692"/>
    </source>
</evidence>
<dbReference type="CDD" id="cd01347">
    <property type="entry name" value="ligand_gated_channel"/>
    <property type="match status" value="1"/>
</dbReference>
<dbReference type="Pfam" id="PF07715">
    <property type="entry name" value="Plug"/>
    <property type="match status" value="1"/>
</dbReference>
<organism evidence="16 17">
    <name type="scientific">Noviherbaspirillum cavernae</name>
    <dbReference type="NCBI Taxonomy" id="2320862"/>
    <lineage>
        <taxon>Bacteria</taxon>
        <taxon>Pseudomonadati</taxon>
        <taxon>Pseudomonadota</taxon>
        <taxon>Betaproteobacteria</taxon>
        <taxon>Burkholderiales</taxon>
        <taxon>Oxalobacteraceae</taxon>
        <taxon>Noviherbaspirillum</taxon>
    </lineage>
</organism>
<dbReference type="SUPFAM" id="SSF56935">
    <property type="entry name" value="Porins"/>
    <property type="match status" value="1"/>
</dbReference>
<evidence type="ECO:0000256" key="2">
    <source>
        <dbReference type="ARBA" id="ARBA00009810"/>
    </source>
</evidence>
<keyword evidence="7" id="KW-0406">Ion transport</keyword>
<comment type="caution">
    <text evidence="16">The sequence shown here is derived from an EMBL/GenBank/DDBJ whole genome shotgun (WGS) entry which is preliminary data.</text>
</comment>
<evidence type="ECO:0000313" key="16">
    <source>
        <dbReference type="EMBL" id="RJG05449.1"/>
    </source>
</evidence>
<evidence type="ECO:0000256" key="1">
    <source>
        <dbReference type="ARBA" id="ARBA00004571"/>
    </source>
</evidence>
<comment type="similarity">
    <text evidence="2 12 13">Belongs to the TonB-dependent receptor family.</text>
</comment>
<dbReference type="InterPro" id="IPR037066">
    <property type="entry name" value="Plug_dom_sf"/>
</dbReference>
<evidence type="ECO:0000259" key="14">
    <source>
        <dbReference type="Pfam" id="PF00593"/>
    </source>
</evidence>
<evidence type="ECO:0000256" key="6">
    <source>
        <dbReference type="ARBA" id="ARBA00022729"/>
    </source>
</evidence>
<evidence type="ECO:0000256" key="7">
    <source>
        <dbReference type="ARBA" id="ARBA00023065"/>
    </source>
</evidence>
<dbReference type="InterPro" id="IPR036942">
    <property type="entry name" value="Beta-barrel_TonB_sf"/>
</dbReference>
<protein>
    <submittedName>
        <fullName evidence="16">TonB-dependent receptor</fullName>
    </submittedName>
</protein>
<keyword evidence="9 12" id="KW-0472">Membrane</keyword>
<evidence type="ECO:0000256" key="3">
    <source>
        <dbReference type="ARBA" id="ARBA00022448"/>
    </source>
</evidence>
<evidence type="ECO:0000256" key="13">
    <source>
        <dbReference type="RuleBase" id="RU003357"/>
    </source>
</evidence>
<evidence type="ECO:0000256" key="9">
    <source>
        <dbReference type="ARBA" id="ARBA00023136"/>
    </source>
</evidence>
<dbReference type="Gene3D" id="2.40.170.20">
    <property type="entry name" value="TonB-dependent receptor, beta-barrel domain"/>
    <property type="match status" value="1"/>
</dbReference>
<dbReference type="InterPro" id="IPR012910">
    <property type="entry name" value="Plug_dom"/>
</dbReference>
<feature type="domain" description="TonB-dependent receptor plug" evidence="15">
    <location>
        <begin position="103"/>
        <end position="209"/>
    </location>
</feature>
<accession>A0A418WYX6</accession>
<feature type="domain" description="TonB-dependent receptor-like beta-barrel" evidence="14">
    <location>
        <begin position="370"/>
        <end position="792"/>
    </location>
</feature>